<dbReference type="RefSeq" id="WP_161837148.1">
    <property type="nucleotide sequence ID" value="NZ_CP048000.1"/>
</dbReference>
<organism evidence="1 2">
    <name type="scientific">Anaerocolumna sedimenticola</name>
    <dbReference type="NCBI Taxonomy" id="2696063"/>
    <lineage>
        <taxon>Bacteria</taxon>
        <taxon>Bacillati</taxon>
        <taxon>Bacillota</taxon>
        <taxon>Clostridia</taxon>
        <taxon>Lachnospirales</taxon>
        <taxon>Lachnospiraceae</taxon>
        <taxon>Anaerocolumna</taxon>
    </lineage>
</organism>
<dbReference type="Proteomes" id="UP000464314">
    <property type="component" value="Chromosome"/>
</dbReference>
<protein>
    <submittedName>
        <fullName evidence="1">Uncharacterized protein</fullName>
    </submittedName>
</protein>
<evidence type="ECO:0000313" key="1">
    <source>
        <dbReference type="EMBL" id="QHQ60312.1"/>
    </source>
</evidence>
<accession>A0A6P1TJP4</accession>
<keyword evidence="2" id="KW-1185">Reference proteome</keyword>
<dbReference type="EMBL" id="CP048000">
    <property type="protein sequence ID" value="QHQ60312.1"/>
    <property type="molecule type" value="Genomic_DNA"/>
</dbReference>
<proteinExistence type="predicted"/>
<gene>
    <name evidence="1" type="ORF">Ana3638_05610</name>
</gene>
<name>A0A6P1TJP4_9FIRM</name>
<dbReference type="AlphaFoldDB" id="A0A6P1TJP4"/>
<dbReference type="KEGG" id="anr:Ana3638_05610"/>
<reference evidence="1 2" key="1">
    <citation type="submission" date="2020-01" db="EMBL/GenBank/DDBJ databases">
        <title>Genome analysis of Anaerocolumna sp. CBA3638.</title>
        <authorList>
            <person name="Kim J."/>
            <person name="Roh S.W."/>
        </authorList>
    </citation>
    <scope>NUCLEOTIDE SEQUENCE [LARGE SCALE GENOMIC DNA]</scope>
    <source>
        <strain evidence="1 2">CBA3638</strain>
    </source>
</reference>
<sequence length="46" mass="5169">MKNSFKTQLSKALGGNVELNKKAIRIKRSWDEVAGLITKGKQKPKK</sequence>
<evidence type="ECO:0000313" key="2">
    <source>
        <dbReference type="Proteomes" id="UP000464314"/>
    </source>
</evidence>